<organism evidence="1">
    <name type="scientific">Morganella morganii</name>
    <name type="common">Proteus morganii</name>
    <dbReference type="NCBI Taxonomy" id="582"/>
    <lineage>
        <taxon>Bacteria</taxon>
        <taxon>Pseudomonadati</taxon>
        <taxon>Pseudomonadota</taxon>
        <taxon>Gammaproteobacteria</taxon>
        <taxon>Enterobacterales</taxon>
        <taxon>Morganellaceae</taxon>
        <taxon>Morganella</taxon>
    </lineage>
</organism>
<accession>A0AAI9HUE4</accession>
<name>A0AAI9HUE4_MORMO</name>
<reference evidence="1" key="1">
    <citation type="submission" date="2024-02" db="EMBL/GenBank/DDBJ databases">
        <authorList>
            <consortium name="Clinical and Environmental Microbiology Branch: Whole genome sequencing antimicrobial resistance pathogens in the healthcare setting"/>
        </authorList>
    </citation>
    <scope>NUCLEOTIDE SEQUENCE</scope>
    <source>
        <strain evidence="1">2023KU-00017</strain>
    </source>
</reference>
<protein>
    <submittedName>
        <fullName evidence="1">Uncharacterized protein</fullName>
    </submittedName>
</protein>
<proteinExistence type="predicted"/>
<dbReference type="EMBL" id="ABKJEP030000072">
    <property type="protein sequence ID" value="EMO9458151.1"/>
    <property type="molecule type" value="Genomic_DNA"/>
</dbReference>
<evidence type="ECO:0000313" key="1">
    <source>
        <dbReference type="EMBL" id="EMO9458151.1"/>
    </source>
</evidence>
<comment type="caution">
    <text evidence="1">The sequence shown here is derived from an EMBL/GenBank/DDBJ whole genome shotgun (WGS) entry which is preliminary data.</text>
</comment>
<sequence>MTKLRYRAKKWRDLQPGDVAVLYSFKVPFHYVILGNPRKHAYVYDNIMYDARKAEDVVIEREVDAHPDEDVFVLDPAHHAAVVSTMTKEERWAEIHAEFEQNNLVGDADDENN</sequence>
<gene>
    <name evidence="1" type="ORF">PN925_003560</name>
</gene>
<dbReference type="AlphaFoldDB" id="A0AAI9HUE4"/>